<name>A0AA88GMN6_NAELO</name>
<keyword evidence="1" id="KW-0378">Hydrolase</keyword>
<evidence type="ECO:0000313" key="6">
    <source>
        <dbReference type="Proteomes" id="UP000816034"/>
    </source>
</evidence>
<dbReference type="InterPro" id="IPR047417">
    <property type="entry name" value="WHD_MUS81"/>
</dbReference>
<feature type="region of interest" description="Disordered" evidence="2">
    <location>
        <begin position="1"/>
        <end position="25"/>
    </location>
</feature>
<comment type="caution">
    <text evidence="5">The sequence shown here is derived from an EMBL/GenBank/DDBJ whole genome shotgun (WGS) entry which is preliminary data.</text>
</comment>
<dbReference type="SUPFAM" id="SSF47802">
    <property type="entry name" value="DNA polymerase beta, N-terminal domain-like"/>
    <property type="match status" value="1"/>
</dbReference>
<feature type="domain" description="MUS81 winged helix" evidence="4">
    <location>
        <begin position="152"/>
        <end position="239"/>
    </location>
</feature>
<evidence type="ECO:0000313" key="5">
    <source>
        <dbReference type="EMBL" id="KAG2379206.1"/>
    </source>
</evidence>
<keyword evidence="1" id="KW-0234">DNA repair</keyword>
<dbReference type="GO" id="GO:0003677">
    <property type="term" value="F:DNA binding"/>
    <property type="evidence" value="ECO:0007669"/>
    <property type="project" value="UniProtKB-UniRule"/>
</dbReference>
<evidence type="ECO:0000256" key="1">
    <source>
        <dbReference type="RuleBase" id="RU369042"/>
    </source>
</evidence>
<dbReference type="CDD" id="cd21036">
    <property type="entry name" value="WH_MUS81"/>
    <property type="match status" value="1"/>
</dbReference>
<dbReference type="EC" id="3.1.22.-" evidence="1"/>
<comment type="subcellular location">
    <subcellularLocation>
        <location evidence="1">Nucleus</location>
    </subcellularLocation>
</comment>
<keyword evidence="1" id="KW-0255">Endonuclease</keyword>
<dbReference type="GO" id="GO:0048476">
    <property type="term" value="C:Holliday junction resolvase complex"/>
    <property type="evidence" value="ECO:0007669"/>
    <property type="project" value="UniProtKB-UniRule"/>
</dbReference>
<dbReference type="GeneID" id="68099799"/>
<dbReference type="Pfam" id="PF21136">
    <property type="entry name" value="WHD_MUS81"/>
    <property type="match status" value="1"/>
</dbReference>
<dbReference type="GO" id="GO:0000727">
    <property type="term" value="P:double-strand break repair via break-induced replication"/>
    <property type="evidence" value="ECO:0007669"/>
    <property type="project" value="UniProtKB-UniRule"/>
</dbReference>
<dbReference type="GO" id="GO:0048257">
    <property type="term" value="F:3'-flap endonuclease activity"/>
    <property type="evidence" value="ECO:0007669"/>
    <property type="project" value="TreeGrafter"/>
</dbReference>
<evidence type="ECO:0000259" key="3">
    <source>
        <dbReference type="Pfam" id="PF14716"/>
    </source>
</evidence>
<keyword evidence="1" id="KW-0233">DNA recombination</keyword>
<dbReference type="GO" id="GO:0046872">
    <property type="term" value="F:metal ion binding"/>
    <property type="evidence" value="ECO:0007669"/>
    <property type="project" value="UniProtKB-UniRule"/>
</dbReference>
<keyword evidence="1" id="KW-0540">Nuclease</keyword>
<dbReference type="Gene3D" id="1.10.150.110">
    <property type="entry name" value="DNA polymerase beta, N-terminal domain-like"/>
    <property type="match status" value="1"/>
</dbReference>
<dbReference type="InterPro" id="IPR027421">
    <property type="entry name" value="DNA_pol_lamdba_lyase_dom_sf"/>
</dbReference>
<keyword evidence="1" id="KW-0479">Metal-binding</keyword>
<gene>
    <name evidence="5" type="ORF">C9374_007345</name>
</gene>
<proteinExistence type="inferred from homology"/>
<dbReference type="InterPro" id="IPR010996">
    <property type="entry name" value="HHH_MUS81"/>
</dbReference>
<feature type="compositionally biased region" description="Polar residues" evidence="2">
    <location>
        <begin position="578"/>
        <end position="592"/>
    </location>
</feature>
<dbReference type="PANTHER" id="PTHR13451:SF0">
    <property type="entry name" value="CROSSOVER JUNCTION ENDONUCLEASE MUS81"/>
    <property type="match status" value="1"/>
</dbReference>
<comment type="similarity">
    <text evidence="1">Belongs to the XPF family.</text>
</comment>
<dbReference type="GO" id="GO:0005634">
    <property type="term" value="C:nucleus"/>
    <property type="evidence" value="ECO:0007669"/>
    <property type="project" value="UniProtKB-SubCell"/>
</dbReference>
<dbReference type="InterPro" id="IPR033309">
    <property type="entry name" value="Mus81"/>
</dbReference>
<dbReference type="GO" id="GO:0008821">
    <property type="term" value="F:crossover junction DNA endonuclease activity"/>
    <property type="evidence" value="ECO:0007669"/>
    <property type="project" value="UniProtKB-UniRule"/>
</dbReference>
<dbReference type="Gene3D" id="1.10.10.10">
    <property type="entry name" value="Winged helix-like DNA-binding domain superfamily/Winged helix DNA-binding domain"/>
    <property type="match status" value="1"/>
</dbReference>
<evidence type="ECO:0000259" key="4">
    <source>
        <dbReference type="Pfam" id="PF21136"/>
    </source>
</evidence>
<keyword evidence="6" id="KW-1185">Reference proteome</keyword>
<accession>A0AA88GMN6</accession>
<comment type="cofactor">
    <cofactor evidence="1">
        <name>Mg(2+)</name>
        <dbReference type="ChEBI" id="CHEBI:18420"/>
    </cofactor>
</comment>
<evidence type="ECO:0000256" key="2">
    <source>
        <dbReference type="SAM" id="MobiDB-lite"/>
    </source>
</evidence>
<feature type="domain" description="Crossover junction endonuclease MUS81-like HHH" evidence="3">
    <location>
        <begin position="29"/>
        <end position="97"/>
    </location>
</feature>
<dbReference type="GO" id="GO:0006308">
    <property type="term" value="P:DNA catabolic process"/>
    <property type="evidence" value="ECO:0007669"/>
    <property type="project" value="UniProtKB-UniRule"/>
</dbReference>
<keyword evidence="1" id="KW-0460">Magnesium</keyword>
<dbReference type="Pfam" id="PF14716">
    <property type="entry name" value="HHH_8"/>
    <property type="match status" value="1"/>
</dbReference>
<dbReference type="AlphaFoldDB" id="A0AA88GMN6"/>
<organism evidence="5 6">
    <name type="scientific">Naegleria lovaniensis</name>
    <name type="common">Amoeba</name>
    <dbReference type="NCBI Taxonomy" id="51637"/>
    <lineage>
        <taxon>Eukaryota</taxon>
        <taxon>Discoba</taxon>
        <taxon>Heterolobosea</taxon>
        <taxon>Tetramitia</taxon>
        <taxon>Eutetramitia</taxon>
        <taxon>Vahlkampfiidae</taxon>
        <taxon>Naegleria</taxon>
    </lineage>
</organism>
<dbReference type="GO" id="GO:0000712">
    <property type="term" value="P:resolution of meiotic recombination intermediates"/>
    <property type="evidence" value="ECO:0007669"/>
    <property type="project" value="TreeGrafter"/>
</dbReference>
<dbReference type="RefSeq" id="XP_044546468.1">
    <property type="nucleotide sequence ID" value="XM_044697300.1"/>
</dbReference>
<comment type="function">
    <text evidence="1">Interacts with EME1 to form a DNA structure-specific endonuclease with substrate preference for branched DNA structures with a 5'-end at the branch nick. Typical substrates include 3'-flap structures, D-loops, replication forks and nicked Holliday junctions. May be required in mitosis for the processing of stalled or collapsed replication fork intermediates. May be required in meiosis for the repair of meiosis-specific double strand breaks subsequent to single-end invasion (SEI).</text>
</comment>
<feature type="region of interest" description="Disordered" evidence="2">
    <location>
        <begin position="127"/>
        <end position="149"/>
    </location>
</feature>
<sequence>MPPKSRSKNSRSLVEEGSSSNIPIGRQLNPHIIKCLEDELSRCGQPSSSNHYYRTLRTAITSIEEHPKKIYNGTEAKALKGIGGKTAFKIDKYLKDNNIDLGVPSLEAEDISLTNQQYIHDSDTLCGVSSSSDNNGSNSRTKQKKRKRKYMPKFKSAAWAIMISMYRLCKENNCETVTKQQIVETCGQLTDTSMDRSTNGSNYTGWSSMKTLIDHEYVFSHKKGKYCLTKYGRRVARRLHKAEKDMFDKTFTWNESEEELSSSSSTYSQEEPYIQLEIHNDQMTSNNMDLLPPQNSQKLVNMTPSPANSVCTSIVDHVRSDRLSTPNNNLIPSFSAPIFIIDDENDDTDSRSNIDFHSFGIKAFYVDDHLKETMTLNNAKMSMDRKSGSLCRMVRIVVSCPHNRFILEEQIFDSIPQYSTREDDTIIATGLVKESRCTENANDLLHALIVDHSSLVLYTPNHKTLHSNHESITIVQSKKNSSLTDQETLIMLDTCQSKKRKKSYDDTQDMHLHLHRHHIAHSSHHHVSPPEPLSLSVLHHDNTRTDPSEFPVTNLSLNHSLTENTVLPVIDFNHYDSKSSNNESSRLQQHSNQQRHEPRYKIHLIVDQRERTGSNDRKMFCETLCKNHVDALIHQLGVGDMIWIAKPCSENSNELLSHHEEEEQQRVMSLISLLRERT</sequence>
<dbReference type="Proteomes" id="UP000816034">
    <property type="component" value="Unassembled WGS sequence"/>
</dbReference>
<comment type="subunit">
    <text evidence="1">Interacts with EME1.</text>
</comment>
<keyword evidence="1" id="KW-0227">DNA damage</keyword>
<dbReference type="InterPro" id="IPR036388">
    <property type="entry name" value="WH-like_DNA-bd_sf"/>
</dbReference>
<dbReference type="PANTHER" id="PTHR13451">
    <property type="entry name" value="CLASS II CROSSOVER JUNCTION ENDONUCLEASE MUS81"/>
    <property type="match status" value="1"/>
</dbReference>
<dbReference type="EMBL" id="PYSW02000029">
    <property type="protein sequence ID" value="KAG2379206.1"/>
    <property type="molecule type" value="Genomic_DNA"/>
</dbReference>
<reference evidence="5 6" key="1">
    <citation type="journal article" date="2018" name="BMC Genomics">
        <title>The genome of Naegleria lovaniensis, the basis for a comparative approach to unravel pathogenicity factors of the human pathogenic amoeba N. fowleri.</title>
        <authorList>
            <person name="Liechti N."/>
            <person name="Schurch N."/>
            <person name="Bruggmann R."/>
            <person name="Wittwer M."/>
        </authorList>
    </citation>
    <scope>NUCLEOTIDE SEQUENCE [LARGE SCALE GENOMIC DNA]</scope>
    <source>
        <strain evidence="5 6">ATCC 30569</strain>
    </source>
</reference>
<protein>
    <recommendedName>
        <fullName evidence="1">Crossover junction endonuclease MUS81</fullName>
        <ecNumber evidence="1">3.1.22.-</ecNumber>
    </recommendedName>
</protein>
<feature type="region of interest" description="Disordered" evidence="2">
    <location>
        <begin position="577"/>
        <end position="597"/>
    </location>
</feature>
<feature type="compositionally biased region" description="Low complexity" evidence="2">
    <location>
        <begin position="129"/>
        <end position="140"/>
    </location>
</feature>
<dbReference type="GO" id="GO:0031573">
    <property type="term" value="P:mitotic intra-S DNA damage checkpoint signaling"/>
    <property type="evidence" value="ECO:0007669"/>
    <property type="project" value="TreeGrafter"/>
</dbReference>
<keyword evidence="1" id="KW-0539">Nucleus</keyword>